<evidence type="ECO:0000256" key="3">
    <source>
        <dbReference type="ARBA" id="ARBA00022448"/>
    </source>
</evidence>
<evidence type="ECO:0000256" key="10">
    <source>
        <dbReference type="ARBA" id="ARBA00023114"/>
    </source>
</evidence>
<dbReference type="InterPro" id="IPR049712">
    <property type="entry name" value="Poly_export"/>
</dbReference>
<dbReference type="GO" id="GO:0015288">
    <property type="term" value="F:porin activity"/>
    <property type="evidence" value="ECO:0007669"/>
    <property type="project" value="UniProtKB-KW"/>
</dbReference>
<dbReference type="Pfam" id="PF10531">
    <property type="entry name" value="SLBB"/>
    <property type="match status" value="5"/>
</dbReference>
<dbReference type="GO" id="GO:0046930">
    <property type="term" value="C:pore complex"/>
    <property type="evidence" value="ECO:0007669"/>
    <property type="project" value="UniProtKB-KW"/>
</dbReference>
<evidence type="ECO:0000259" key="18">
    <source>
        <dbReference type="Pfam" id="PF10531"/>
    </source>
</evidence>
<organism evidence="20 21">
    <name type="scientific">Algoriphagus locisalis</name>
    <dbReference type="NCBI Taxonomy" id="305507"/>
    <lineage>
        <taxon>Bacteria</taxon>
        <taxon>Pseudomonadati</taxon>
        <taxon>Bacteroidota</taxon>
        <taxon>Cytophagia</taxon>
        <taxon>Cytophagales</taxon>
        <taxon>Cyclobacteriaceae</taxon>
        <taxon>Algoriphagus</taxon>
    </lineage>
</organism>
<keyword evidence="6 16" id="KW-0812">Transmembrane</keyword>
<keyword evidence="3" id="KW-0813">Transport</keyword>
<accession>A0A1I6XPE6</accession>
<comment type="similarity">
    <text evidence="2">Belongs to the BexD/CtrA/VexA family.</text>
</comment>
<feature type="domain" description="Soluble ligand binding" evidence="18">
    <location>
        <begin position="536"/>
        <end position="588"/>
    </location>
</feature>
<dbReference type="PANTHER" id="PTHR33619:SF3">
    <property type="entry name" value="POLYSACCHARIDE EXPORT PROTEIN GFCE-RELATED"/>
    <property type="match status" value="1"/>
</dbReference>
<dbReference type="GO" id="GO:0009279">
    <property type="term" value="C:cell outer membrane"/>
    <property type="evidence" value="ECO:0007669"/>
    <property type="project" value="UniProtKB-SubCell"/>
</dbReference>
<evidence type="ECO:0000256" key="5">
    <source>
        <dbReference type="ARBA" id="ARBA00022597"/>
    </source>
</evidence>
<dbReference type="Pfam" id="PF02563">
    <property type="entry name" value="Poly_export"/>
    <property type="match status" value="1"/>
</dbReference>
<evidence type="ECO:0000256" key="7">
    <source>
        <dbReference type="ARBA" id="ARBA00022729"/>
    </source>
</evidence>
<feature type="domain" description="Soluble ligand binding" evidence="18">
    <location>
        <begin position="633"/>
        <end position="685"/>
    </location>
</feature>
<feature type="domain" description="Polysaccharide export protein N-terminal" evidence="17">
    <location>
        <begin position="191"/>
        <end position="256"/>
    </location>
</feature>
<dbReference type="AlphaFoldDB" id="A0A1I6XPE6"/>
<dbReference type="GO" id="GO:0006811">
    <property type="term" value="P:monoatomic ion transport"/>
    <property type="evidence" value="ECO:0007669"/>
    <property type="project" value="UniProtKB-KW"/>
</dbReference>
<keyword evidence="5" id="KW-0762">Sugar transport</keyword>
<evidence type="ECO:0000313" key="21">
    <source>
        <dbReference type="Proteomes" id="UP000199673"/>
    </source>
</evidence>
<evidence type="ECO:0000256" key="14">
    <source>
        <dbReference type="ARBA" id="ARBA00023288"/>
    </source>
</evidence>
<dbReference type="PANTHER" id="PTHR33619">
    <property type="entry name" value="POLYSACCHARIDE EXPORT PROTEIN GFCE-RELATED"/>
    <property type="match status" value="1"/>
</dbReference>
<keyword evidence="13" id="KW-0998">Cell outer membrane</keyword>
<name>A0A1I6XPE6_9BACT</name>
<dbReference type="Gene3D" id="3.10.560.10">
    <property type="entry name" value="Outer membrane lipoprotein wza domain like"/>
    <property type="match status" value="6"/>
</dbReference>
<feature type="domain" description="SLBB" evidence="19">
    <location>
        <begin position="445"/>
        <end position="524"/>
    </location>
</feature>
<evidence type="ECO:0000256" key="13">
    <source>
        <dbReference type="ARBA" id="ARBA00023237"/>
    </source>
</evidence>
<dbReference type="EMBL" id="FPBF01000001">
    <property type="protein sequence ID" value="SFT39674.1"/>
    <property type="molecule type" value="Genomic_DNA"/>
</dbReference>
<keyword evidence="16" id="KW-1133">Transmembrane helix</keyword>
<keyword evidence="12" id="KW-0564">Palmitate</keyword>
<dbReference type="GO" id="GO:0015159">
    <property type="term" value="F:polysaccharide transmembrane transporter activity"/>
    <property type="evidence" value="ECO:0007669"/>
    <property type="project" value="InterPro"/>
</dbReference>
<evidence type="ECO:0000259" key="19">
    <source>
        <dbReference type="Pfam" id="PF22461"/>
    </source>
</evidence>
<reference evidence="21" key="1">
    <citation type="submission" date="2016-10" db="EMBL/GenBank/DDBJ databases">
        <authorList>
            <person name="Varghese N."/>
            <person name="Submissions S."/>
        </authorList>
    </citation>
    <scope>NUCLEOTIDE SEQUENCE [LARGE SCALE GENOMIC DNA]</scope>
    <source>
        <strain evidence="21">DSM 23445</strain>
    </source>
</reference>
<sequence length="909" mass="101291">MTERAKLCIIAKQSIKNQKLAIDLVVKIKSETKKAELKKYTWLKKFKNYLSLVIFLVVAFAAQSQSLSDIQNLKVDNLSDAQIEQLIKRAESNGLTTNQLTALARERGMPALEAVKLSKRISELQMSVNSQGDGQNVSEGRSINGFQEVDMFDSIRRSDPYYDLTTKQKKIFGYKLFHNRDLDFSPSLNIPTPQSYVIGSGDQLLLDVYGASQQSYDLNVSPEGRVFVPNVGPIQVGGSSIAAATSRIRSALGRIYSGLNGSNPNTFIQLRLGNIRSIKVSMVGELTKPGTYTLPSFATVFNGLYAAGGPNENGAFRKIQVYRDSKLVATVDIYEFLSRGEQSSNITLQDNDVVIVPPVKTRVEIIGPVRREGLFEVKPEESLKDLYLYTGGFTSQAYTDRVTVRRIENSQRKVVDVPSSEFDSFTLRDGDEILIGEALERFSNRVQVTGSVIRPGEYSLDEEGLTVKGLIEKAQGLKPEAFSIRATLYRTSTDLTLAAETLDLKGILNGTVPDVPLQNEDLLFIPSRYDIKEEYYVKISGEINYPGTYPFASDMTVGDLILRSGGMLESATNSQIEIARRVRDATSGKIAEIKTLSIDPNLELTAEEKNQPLQPFDHVFIRRSPGYEREQLVTIQGEVMYPGEFAIAGANERISDVIKRAGGINQFAYPKGASLIRRTVYFKGPTEDELREKTLLDIFANLDPETTREGNAAEELLFERIDKKIAQNELEELKLQQEEQQRNLFSISPGIDTLRQDSLLISMRMKEQDFVGIDLQYILEHPGSEEDLILLEGDIIQIPKELQTVRMVGEVLLPTTTRFIEGNNLKKYISKAGGFTEDSRRTKTYVVYANGDAQSTRSFLGIKSYPKIEPGAEIVVPRKPARQRLNAAGWIGLASSLATLGILIERLLP</sequence>
<keyword evidence="8" id="KW-0625">Polysaccharide transport</keyword>
<feature type="coiled-coil region" evidence="15">
    <location>
        <begin position="716"/>
        <end position="743"/>
    </location>
</feature>
<comment type="subcellular location">
    <subcellularLocation>
        <location evidence="1">Cell outer membrane</location>
        <topology evidence="1">Multi-pass membrane protein</topology>
    </subcellularLocation>
</comment>
<keyword evidence="15" id="KW-0175">Coiled coil</keyword>
<dbReference type="InterPro" id="IPR054765">
    <property type="entry name" value="SLBB_dom"/>
</dbReference>
<keyword evidence="11 16" id="KW-0472">Membrane</keyword>
<evidence type="ECO:0000259" key="17">
    <source>
        <dbReference type="Pfam" id="PF02563"/>
    </source>
</evidence>
<evidence type="ECO:0000256" key="6">
    <source>
        <dbReference type="ARBA" id="ARBA00022692"/>
    </source>
</evidence>
<gene>
    <name evidence="20" type="ORF">SAMN04489724_0577</name>
</gene>
<evidence type="ECO:0000256" key="1">
    <source>
        <dbReference type="ARBA" id="ARBA00004571"/>
    </source>
</evidence>
<evidence type="ECO:0000256" key="4">
    <source>
        <dbReference type="ARBA" id="ARBA00022452"/>
    </source>
</evidence>
<feature type="domain" description="Soluble ligand binding" evidence="18">
    <location>
        <begin position="279"/>
        <end position="324"/>
    </location>
</feature>
<feature type="domain" description="Soluble ligand binding" evidence="18">
    <location>
        <begin position="363"/>
        <end position="407"/>
    </location>
</feature>
<proteinExistence type="inferred from homology"/>
<evidence type="ECO:0000313" key="20">
    <source>
        <dbReference type="EMBL" id="SFT39674.1"/>
    </source>
</evidence>
<dbReference type="InterPro" id="IPR019554">
    <property type="entry name" value="Soluble_ligand-bd"/>
</dbReference>
<dbReference type="STRING" id="305507.SAMN04489724_0577"/>
<keyword evidence="14" id="KW-0449">Lipoprotein</keyword>
<dbReference type="Proteomes" id="UP000199673">
    <property type="component" value="Unassembled WGS sequence"/>
</dbReference>
<evidence type="ECO:0000256" key="2">
    <source>
        <dbReference type="ARBA" id="ARBA00009450"/>
    </source>
</evidence>
<feature type="transmembrane region" description="Helical" evidence="16">
    <location>
        <begin position="46"/>
        <end position="62"/>
    </location>
</feature>
<dbReference type="InterPro" id="IPR003715">
    <property type="entry name" value="Poly_export_N"/>
</dbReference>
<feature type="domain" description="Soluble ligand binding" evidence="18">
    <location>
        <begin position="805"/>
        <end position="846"/>
    </location>
</feature>
<keyword evidence="4" id="KW-1134">Transmembrane beta strand</keyword>
<evidence type="ECO:0000256" key="15">
    <source>
        <dbReference type="SAM" id="Coils"/>
    </source>
</evidence>
<keyword evidence="7" id="KW-0732">Signal</keyword>
<evidence type="ECO:0000256" key="9">
    <source>
        <dbReference type="ARBA" id="ARBA00023065"/>
    </source>
</evidence>
<evidence type="ECO:0000256" key="8">
    <source>
        <dbReference type="ARBA" id="ARBA00023047"/>
    </source>
</evidence>
<keyword evidence="10" id="KW-0626">Porin</keyword>
<protein>
    <submittedName>
        <fullName evidence="20">Protein involved in polysaccharide export, contains SLBB domain of the beta-grasp fold</fullName>
    </submittedName>
</protein>
<evidence type="ECO:0000256" key="11">
    <source>
        <dbReference type="ARBA" id="ARBA00023136"/>
    </source>
</evidence>
<evidence type="ECO:0000256" key="12">
    <source>
        <dbReference type="ARBA" id="ARBA00023139"/>
    </source>
</evidence>
<dbReference type="Pfam" id="PF22461">
    <property type="entry name" value="SLBB_2"/>
    <property type="match status" value="1"/>
</dbReference>
<keyword evidence="21" id="KW-1185">Reference proteome</keyword>
<keyword evidence="9" id="KW-0406">Ion transport</keyword>
<evidence type="ECO:0000256" key="16">
    <source>
        <dbReference type="SAM" id="Phobius"/>
    </source>
</evidence>